<accession>A0ABW4EYA6</accession>
<dbReference type="InterPro" id="IPR036640">
    <property type="entry name" value="ABC1_TM_sf"/>
</dbReference>
<dbReference type="PANTHER" id="PTHR43394">
    <property type="entry name" value="ATP-DEPENDENT PERMEASE MDL1, MITOCHONDRIAL"/>
    <property type="match status" value="1"/>
</dbReference>
<dbReference type="EMBL" id="JBHUCO010000017">
    <property type="protein sequence ID" value="MFD1519340.1"/>
    <property type="molecule type" value="Genomic_DNA"/>
</dbReference>
<feature type="domain" description="ABC transmembrane type-1" evidence="10">
    <location>
        <begin position="59"/>
        <end position="341"/>
    </location>
</feature>
<dbReference type="SUPFAM" id="SSF90123">
    <property type="entry name" value="ABC transporter transmembrane region"/>
    <property type="match status" value="1"/>
</dbReference>
<dbReference type="PROSITE" id="PS50893">
    <property type="entry name" value="ABC_TRANSPORTER_2"/>
    <property type="match status" value="1"/>
</dbReference>
<feature type="domain" description="ABC transporter" evidence="9">
    <location>
        <begin position="375"/>
        <end position="610"/>
    </location>
</feature>
<feature type="region of interest" description="Disordered" evidence="7">
    <location>
        <begin position="611"/>
        <end position="836"/>
    </location>
</feature>
<protein>
    <submittedName>
        <fullName evidence="11">ABC transporter transmembrane domain-containing protein</fullName>
    </submittedName>
</protein>
<dbReference type="RefSeq" id="WP_344728622.1">
    <property type="nucleotide sequence ID" value="NZ_BAAAUS010000052.1"/>
</dbReference>
<dbReference type="SUPFAM" id="SSF52540">
    <property type="entry name" value="P-loop containing nucleoside triphosphate hydrolases"/>
    <property type="match status" value="1"/>
</dbReference>
<feature type="compositionally biased region" description="Pro residues" evidence="7">
    <location>
        <begin position="754"/>
        <end position="766"/>
    </location>
</feature>
<evidence type="ECO:0000256" key="4">
    <source>
        <dbReference type="ARBA" id="ARBA00022840"/>
    </source>
</evidence>
<evidence type="ECO:0000256" key="6">
    <source>
        <dbReference type="ARBA" id="ARBA00023136"/>
    </source>
</evidence>
<dbReference type="InterPro" id="IPR003593">
    <property type="entry name" value="AAA+_ATPase"/>
</dbReference>
<evidence type="ECO:0000313" key="11">
    <source>
        <dbReference type="EMBL" id="MFD1519340.1"/>
    </source>
</evidence>
<evidence type="ECO:0000259" key="10">
    <source>
        <dbReference type="PROSITE" id="PS50929"/>
    </source>
</evidence>
<name>A0ABW4EYA6_9PSEU</name>
<feature type="transmembrane region" description="Helical" evidence="8">
    <location>
        <begin position="94"/>
        <end position="112"/>
    </location>
</feature>
<keyword evidence="4" id="KW-0067">ATP-binding</keyword>
<evidence type="ECO:0000256" key="1">
    <source>
        <dbReference type="ARBA" id="ARBA00004651"/>
    </source>
</evidence>
<feature type="transmembrane region" description="Helical" evidence="8">
    <location>
        <begin position="198"/>
        <end position="217"/>
    </location>
</feature>
<evidence type="ECO:0000256" key="5">
    <source>
        <dbReference type="ARBA" id="ARBA00022989"/>
    </source>
</evidence>
<sequence length="836" mass="90463">MSAVSADAISAGTAPETGPADDAGAGGGTSLVEQAPRLKVRSIFRRFWPETRPFRGRMVLSLLLSAIGPALATVSVWLFKILVDDVLTPHDYRLFPAVAAAYLGITLLEGLLNFTDQYMSVWVGERFVLNLRVRLFAHIQRLSLGYFERNQLGDILSRLTGDVGAIESLVLTGVNVALSYTFQIAFFTAAMFYLNWQLALAAFVAAPGFLLLARGFSRRIKDASRERRRRSGSITAVAEESLGNVALVQAYDREEHEVDRFQEENLGSFRAQMTATRLEALFSPFSSLLETIGVLLVVGIAVWELANNRITLGGLLVFVAYLTQLYGPISGFGNLWNSLYSASASAERIIEVLDEEPGVVEPEDPRPLTRASGEVRFEDVEFSYPGTDKAVLRGISYKVPPGAKVAIVGASGAGKTTLTKLMLRFYDPANGRITLDGRDLRDLSLSDLRRNVTAVLQETLVFDGTVADNIRYGKADATDQEITAAAVAADAHGFISALPDGYDTRIGQRGRMLSGGQRQRLAIARAMIRNSPVLLLDEPTTGLDAESTQRVLEPMRRLMSGRTTIVISHNLLTVTDADQILFLDGGVITGMGTHQQLLGRHPGYTRLYQLHHPDQPGRPEAPIAAGASPGRAPVGPPANAPTTSFPVARPRWAAADSTSATTRFARILPGRPVKALGRDYPPPAAPSRTSGTPAGRDATATTGRLPVVPSAGWSNGARPTTGRHRAAAENTPPRPAPAPRVRADHRPQSTFDPLPTPQPRTLPPQPAVLRSQTEYRQPPAPAQRDRSDASYPGRPVTPPSPRHRHEPGPTNGQHRGHTGETPVPRHGEVAHTGLRR</sequence>
<dbReference type="PROSITE" id="PS00211">
    <property type="entry name" value="ABC_TRANSPORTER_1"/>
    <property type="match status" value="1"/>
</dbReference>
<dbReference type="Pfam" id="PF00664">
    <property type="entry name" value="ABC_membrane"/>
    <property type="match status" value="1"/>
</dbReference>
<dbReference type="SMART" id="SM00382">
    <property type="entry name" value="AAA"/>
    <property type="match status" value="1"/>
</dbReference>
<evidence type="ECO:0000256" key="3">
    <source>
        <dbReference type="ARBA" id="ARBA00022741"/>
    </source>
</evidence>
<dbReference type="InterPro" id="IPR039421">
    <property type="entry name" value="Type_1_exporter"/>
</dbReference>
<dbReference type="InterPro" id="IPR011527">
    <property type="entry name" value="ABC1_TM_dom"/>
</dbReference>
<comment type="caution">
    <text evidence="11">The sequence shown here is derived from an EMBL/GenBank/DDBJ whole genome shotgun (WGS) entry which is preliminary data.</text>
</comment>
<evidence type="ECO:0000256" key="8">
    <source>
        <dbReference type="SAM" id="Phobius"/>
    </source>
</evidence>
<proteinExistence type="predicted"/>
<dbReference type="Gene3D" id="1.20.1560.10">
    <property type="entry name" value="ABC transporter type 1, transmembrane domain"/>
    <property type="match status" value="1"/>
</dbReference>
<comment type="subcellular location">
    <subcellularLocation>
        <location evidence="1">Cell membrane</location>
        <topology evidence="1">Multi-pass membrane protein</topology>
    </subcellularLocation>
</comment>
<keyword evidence="12" id="KW-1185">Reference proteome</keyword>
<feature type="region of interest" description="Disordered" evidence="7">
    <location>
        <begin position="1"/>
        <end position="26"/>
    </location>
</feature>
<keyword evidence="2 8" id="KW-0812">Transmembrane</keyword>
<keyword evidence="5 8" id="KW-1133">Transmembrane helix</keyword>
<feature type="transmembrane region" description="Helical" evidence="8">
    <location>
        <begin position="59"/>
        <end position="82"/>
    </location>
</feature>
<feature type="transmembrane region" description="Helical" evidence="8">
    <location>
        <begin position="168"/>
        <end position="192"/>
    </location>
</feature>
<dbReference type="Proteomes" id="UP001597114">
    <property type="component" value="Unassembled WGS sequence"/>
</dbReference>
<dbReference type="PANTHER" id="PTHR43394:SF1">
    <property type="entry name" value="ATP-BINDING CASSETTE SUB-FAMILY B MEMBER 10, MITOCHONDRIAL"/>
    <property type="match status" value="1"/>
</dbReference>
<dbReference type="InterPro" id="IPR017871">
    <property type="entry name" value="ABC_transporter-like_CS"/>
</dbReference>
<evidence type="ECO:0000313" key="12">
    <source>
        <dbReference type="Proteomes" id="UP001597114"/>
    </source>
</evidence>
<organism evidence="11 12">
    <name type="scientific">Pseudonocardia yunnanensis</name>
    <dbReference type="NCBI Taxonomy" id="58107"/>
    <lineage>
        <taxon>Bacteria</taxon>
        <taxon>Bacillati</taxon>
        <taxon>Actinomycetota</taxon>
        <taxon>Actinomycetes</taxon>
        <taxon>Pseudonocardiales</taxon>
        <taxon>Pseudonocardiaceae</taxon>
        <taxon>Pseudonocardia</taxon>
    </lineage>
</organism>
<dbReference type="InterPro" id="IPR027417">
    <property type="entry name" value="P-loop_NTPase"/>
</dbReference>
<feature type="transmembrane region" description="Helical" evidence="8">
    <location>
        <begin position="280"/>
        <end position="303"/>
    </location>
</feature>
<evidence type="ECO:0000256" key="7">
    <source>
        <dbReference type="SAM" id="MobiDB-lite"/>
    </source>
</evidence>
<feature type="compositionally biased region" description="Low complexity" evidence="7">
    <location>
        <begin position="14"/>
        <end position="23"/>
    </location>
</feature>
<reference evidence="12" key="1">
    <citation type="journal article" date="2019" name="Int. J. Syst. Evol. Microbiol.">
        <title>The Global Catalogue of Microorganisms (GCM) 10K type strain sequencing project: providing services to taxonomists for standard genome sequencing and annotation.</title>
        <authorList>
            <consortium name="The Broad Institute Genomics Platform"/>
            <consortium name="The Broad Institute Genome Sequencing Center for Infectious Disease"/>
            <person name="Wu L."/>
            <person name="Ma J."/>
        </authorList>
    </citation>
    <scope>NUCLEOTIDE SEQUENCE [LARGE SCALE GENOMIC DNA]</scope>
    <source>
        <strain evidence="12">CCM 7043</strain>
    </source>
</reference>
<dbReference type="InterPro" id="IPR003439">
    <property type="entry name" value="ABC_transporter-like_ATP-bd"/>
</dbReference>
<dbReference type="PROSITE" id="PS50929">
    <property type="entry name" value="ABC_TM1F"/>
    <property type="match status" value="1"/>
</dbReference>
<evidence type="ECO:0000259" key="9">
    <source>
        <dbReference type="PROSITE" id="PS50893"/>
    </source>
</evidence>
<dbReference type="Gene3D" id="3.40.50.300">
    <property type="entry name" value="P-loop containing nucleotide triphosphate hydrolases"/>
    <property type="match status" value="1"/>
</dbReference>
<dbReference type="Pfam" id="PF00005">
    <property type="entry name" value="ABC_tran"/>
    <property type="match status" value="1"/>
</dbReference>
<gene>
    <name evidence="11" type="ORF">ACFSJD_17745</name>
</gene>
<keyword evidence="6 8" id="KW-0472">Membrane</keyword>
<dbReference type="CDD" id="cd18564">
    <property type="entry name" value="ABC_6TM_exporter_like"/>
    <property type="match status" value="1"/>
</dbReference>
<keyword evidence="3" id="KW-0547">Nucleotide-binding</keyword>
<evidence type="ECO:0000256" key="2">
    <source>
        <dbReference type="ARBA" id="ARBA00022692"/>
    </source>
</evidence>